<feature type="compositionally biased region" description="Basic and acidic residues" evidence="1">
    <location>
        <begin position="180"/>
        <end position="215"/>
    </location>
</feature>
<comment type="caution">
    <text evidence="2">The sequence shown here is derived from an EMBL/GenBank/DDBJ whole genome shotgun (WGS) entry which is preliminary data.</text>
</comment>
<feature type="region of interest" description="Disordered" evidence="1">
    <location>
        <begin position="152"/>
        <end position="215"/>
    </location>
</feature>
<accession>A0ABS8DXU8</accession>
<feature type="region of interest" description="Disordered" evidence="1">
    <location>
        <begin position="261"/>
        <end position="295"/>
    </location>
</feature>
<evidence type="ECO:0000313" key="2">
    <source>
        <dbReference type="EMBL" id="MCC0093523.1"/>
    </source>
</evidence>
<dbReference type="EMBL" id="JAINUL010000001">
    <property type="protein sequence ID" value="MCC0093523.1"/>
    <property type="molecule type" value="Genomic_DNA"/>
</dbReference>
<evidence type="ECO:0008006" key="4">
    <source>
        <dbReference type="Google" id="ProtNLM"/>
    </source>
</evidence>
<feature type="compositionally biased region" description="Low complexity" evidence="1">
    <location>
        <begin position="261"/>
        <end position="277"/>
    </location>
</feature>
<proteinExistence type="predicted"/>
<sequence length="295" mass="31451">MDVESVAVELYGLRPSEFTAARDAYVVEARKAGDKRLAAAVAALRRPTVAAWTAGLLARNRPKEAQRLVRLGEALRAAHRTLDAERLRKLSHDQHVVIGELARTARTLAAEAGQSVSDSALYEVEQILHAVLADADVAAQWSGGRLAKAPDTVSGFTGLEPSPGAAPPRPARAARPDGSSTEHARPPQRDADGQAERARRGRVEAARAESAETRAEAERLEAARAAAQDRLDRAADAVKAAEEDLRAAKERLVTARASSAAEAAGLREAGRAATTARARAETAARKVEELTHRER</sequence>
<reference evidence="2 3" key="1">
    <citation type="submission" date="2021-08" db="EMBL/GenBank/DDBJ databases">
        <title>Genomic Architecture of Streptomyces flavotricini NGL1 and Streptomyces erythrochromogenes HMS4 With Differential Plant Beneficial attributes and laccase production capabilities.</title>
        <authorList>
            <person name="Salwan R."/>
            <person name="Kaur R."/>
            <person name="Sharma V."/>
        </authorList>
    </citation>
    <scope>NUCLEOTIDE SEQUENCE [LARGE SCALE GENOMIC DNA]</scope>
    <source>
        <strain evidence="2 3">NGL1</strain>
    </source>
</reference>
<evidence type="ECO:0000256" key="1">
    <source>
        <dbReference type="SAM" id="MobiDB-lite"/>
    </source>
</evidence>
<dbReference type="Proteomes" id="UP001520654">
    <property type="component" value="Unassembled WGS sequence"/>
</dbReference>
<protein>
    <recommendedName>
        <fullName evidence="4">Transposase</fullName>
    </recommendedName>
</protein>
<keyword evidence="3" id="KW-1185">Reference proteome</keyword>
<name>A0ABS8DXU8_9ACTN</name>
<dbReference type="RefSeq" id="WP_229334173.1">
    <property type="nucleotide sequence ID" value="NZ_JAINUL010000001.1"/>
</dbReference>
<organism evidence="2 3">
    <name type="scientific">Streptomyces flavotricini</name>
    <dbReference type="NCBI Taxonomy" id="66888"/>
    <lineage>
        <taxon>Bacteria</taxon>
        <taxon>Bacillati</taxon>
        <taxon>Actinomycetota</taxon>
        <taxon>Actinomycetes</taxon>
        <taxon>Kitasatosporales</taxon>
        <taxon>Streptomycetaceae</taxon>
        <taxon>Streptomyces</taxon>
    </lineage>
</organism>
<feature type="compositionally biased region" description="Basic and acidic residues" evidence="1">
    <location>
        <begin position="278"/>
        <end position="295"/>
    </location>
</feature>
<gene>
    <name evidence="2" type="ORF">K7B10_01680</name>
</gene>
<evidence type="ECO:0000313" key="3">
    <source>
        <dbReference type="Proteomes" id="UP001520654"/>
    </source>
</evidence>